<evidence type="ECO:0000313" key="2">
    <source>
        <dbReference type="Proteomes" id="UP001488838"/>
    </source>
</evidence>
<evidence type="ECO:0000313" key="1">
    <source>
        <dbReference type="EMBL" id="KAK7816323.1"/>
    </source>
</evidence>
<feature type="non-terminal residue" evidence="1">
    <location>
        <position position="1"/>
    </location>
</feature>
<dbReference type="Proteomes" id="UP001488838">
    <property type="component" value="Unassembled WGS sequence"/>
</dbReference>
<sequence length="581" mass="65993">SEQKLSYRIVKPHRILDIPENGEEATVILGERCNWSSCPLELLHVVFREAIRLKATRCLNGRRHQNLTKEYGLHYMGLSPDSVRSGNIALRNGDQKCNFHASAVLKLRSEKRTKHHREMKIFSFALNQASMLDDSLKALTGTTLEEESNSKRRILEFKSRTSSKVDSGLVEPAVPKSGSDETHLFGVSSCGFAHRICFQRRTGQPRDYLCSQMHITSCDNHLPVICQNDEHREAPALCSSGLSGNIEFSAVIYVSFKKGDIEVIDEMGTAEERSPLSIIKAQLQACLQHHVVNITKRRQLRIHSQAVSVDAICKDIEDYSRTASGQRGMREGRKSPWYKRLQVPSPYQSAIPLSNEHSTDLTERHLVTWKVLGAMFLDAWDVPEEIIYQFSAFCDKMILSCNFDISFLPVLNQQSKVTKESKVAKEGKIVISLDFSYGFDADLIFHSILKSKSKQVSLSQDCAHEAVTRNEKEANWRQEKGTAVMTPLWVFLSSHWRESDFCFFVWKGLSTGHLIVNNKTPGRMDVTYNRLLQIYFLCVALLRGSSQGHHPVTALLSTLLRAFYGSHEKMIMTRFLTHQKL</sequence>
<accession>A0AAW0IPG6</accession>
<organism evidence="1 2">
    <name type="scientific">Myodes glareolus</name>
    <name type="common">Bank vole</name>
    <name type="synonym">Clethrionomys glareolus</name>
    <dbReference type="NCBI Taxonomy" id="447135"/>
    <lineage>
        <taxon>Eukaryota</taxon>
        <taxon>Metazoa</taxon>
        <taxon>Chordata</taxon>
        <taxon>Craniata</taxon>
        <taxon>Vertebrata</taxon>
        <taxon>Euteleostomi</taxon>
        <taxon>Mammalia</taxon>
        <taxon>Eutheria</taxon>
        <taxon>Euarchontoglires</taxon>
        <taxon>Glires</taxon>
        <taxon>Rodentia</taxon>
        <taxon>Myomorpha</taxon>
        <taxon>Muroidea</taxon>
        <taxon>Cricetidae</taxon>
        <taxon>Arvicolinae</taxon>
        <taxon>Myodes</taxon>
    </lineage>
</organism>
<protein>
    <submittedName>
        <fullName evidence="1">Uncharacterized protein</fullName>
    </submittedName>
</protein>
<comment type="caution">
    <text evidence="1">The sequence shown here is derived from an EMBL/GenBank/DDBJ whole genome shotgun (WGS) entry which is preliminary data.</text>
</comment>
<proteinExistence type="predicted"/>
<reference evidence="1 2" key="1">
    <citation type="journal article" date="2023" name="bioRxiv">
        <title>Conserved and derived expression patterns and positive selection on dental genes reveal complex evolutionary context of ever-growing rodent molars.</title>
        <authorList>
            <person name="Calamari Z.T."/>
            <person name="Song A."/>
            <person name="Cohen E."/>
            <person name="Akter M."/>
            <person name="Roy R.D."/>
            <person name="Hallikas O."/>
            <person name="Christensen M.M."/>
            <person name="Li P."/>
            <person name="Marangoni P."/>
            <person name="Jernvall J."/>
            <person name="Klein O.D."/>
        </authorList>
    </citation>
    <scope>NUCLEOTIDE SEQUENCE [LARGE SCALE GENOMIC DNA]</scope>
    <source>
        <strain evidence="1">V071</strain>
    </source>
</reference>
<name>A0AAW0IPG6_MYOGA</name>
<gene>
    <name evidence="1" type="ORF">U0070_020838</name>
</gene>
<dbReference type="AlphaFoldDB" id="A0AAW0IPG6"/>
<keyword evidence="2" id="KW-1185">Reference proteome</keyword>
<dbReference type="EMBL" id="JBBHLL010000103">
    <property type="protein sequence ID" value="KAK7816323.1"/>
    <property type="molecule type" value="Genomic_DNA"/>
</dbReference>